<dbReference type="SUPFAM" id="SSF46785">
    <property type="entry name" value="Winged helix' DNA-binding domain"/>
    <property type="match status" value="1"/>
</dbReference>
<dbReference type="OrthoDB" id="9802328at2"/>
<gene>
    <name evidence="5" type="ORF">SAMN02745248_01576</name>
</gene>
<dbReference type="AlphaFoldDB" id="A0A1M6P3N9"/>
<dbReference type="Proteomes" id="UP000183952">
    <property type="component" value="Unassembled WGS sequence"/>
</dbReference>
<dbReference type="PANTHER" id="PTHR38445:SF12">
    <property type="entry name" value="GNTR-FAMILY TRANSCRIPTIONAL REGULATOR"/>
    <property type="match status" value="1"/>
</dbReference>
<dbReference type="GO" id="GO:0003700">
    <property type="term" value="F:DNA-binding transcription factor activity"/>
    <property type="evidence" value="ECO:0007669"/>
    <property type="project" value="InterPro"/>
</dbReference>
<keyword evidence="6" id="KW-1185">Reference proteome</keyword>
<protein>
    <submittedName>
        <fullName evidence="5">Transcriptional regulator, GntR family</fullName>
    </submittedName>
</protein>
<dbReference type="STRING" id="1121331.SAMN02745248_01576"/>
<dbReference type="Pfam" id="PF00392">
    <property type="entry name" value="GntR"/>
    <property type="match status" value="1"/>
</dbReference>
<evidence type="ECO:0000313" key="5">
    <source>
        <dbReference type="EMBL" id="SHK02587.1"/>
    </source>
</evidence>
<evidence type="ECO:0000313" key="6">
    <source>
        <dbReference type="Proteomes" id="UP000183952"/>
    </source>
</evidence>
<accession>A0A1M6P3N9</accession>
<name>A0A1M6P3N9_9CLOT</name>
<feature type="domain" description="HTH gntR-type" evidence="4">
    <location>
        <begin position="11"/>
        <end position="79"/>
    </location>
</feature>
<dbReference type="GO" id="GO:0003677">
    <property type="term" value="F:DNA binding"/>
    <property type="evidence" value="ECO:0007669"/>
    <property type="project" value="UniProtKB-KW"/>
</dbReference>
<dbReference type="RefSeq" id="WP_072903637.1">
    <property type="nucleotide sequence ID" value="NZ_FRAD01000012.1"/>
</dbReference>
<evidence type="ECO:0000256" key="2">
    <source>
        <dbReference type="ARBA" id="ARBA00023125"/>
    </source>
</evidence>
<evidence type="ECO:0000259" key="4">
    <source>
        <dbReference type="PROSITE" id="PS50949"/>
    </source>
</evidence>
<dbReference type="InterPro" id="IPR036390">
    <property type="entry name" value="WH_DNA-bd_sf"/>
</dbReference>
<dbReference type="SMART" id="SM00345">
    <property type="entry name" value="HTH_GNTR"/>
    <property type="match status" value="1"/>
</dbReference>
<dbReference type="PROSITE" id="PS50949">
    <property type="entry name" value="HTH_GNTR"/>
    <property type="match status" value="1"/>
</dbReference>
<sequence>MILRIDFDSEVPIYMQIKNQIVEGIAKGTIEDGEELPSVRSLADDIGINMHTVNKAYNLLKEDGYVKIDRRRGAIVSLSLCVSNEKFQQEFRNNLEYYAAECFNRGIDKEDIIKSIEDIFKDFRRGEQ</sequence>
<dbReference type="EMBL" id="FRAD01000012">
    <property type="protein sequence ID" value="SHK02587.1"/>
    <property type="molecule type" value="Genomic_DNA"/>
</dbReference>
<keyword evidence="1" id="KW-0805">Transcription regulation</keyword>
<dbReference type="PANTHER" id="PTHR38445">
    <property type="entry name" value="HTH-TYPE TRANSCRIPTIONAL REPRESSOR YTRA"/>
    <property type="match status" value="1"/>
</dbReference>
<dbReference type="InterPro" id="IPR000524">
    <property type="entry name" value="Tscrpt_reg_HTH_GntR"/>
</dbReference>
<proteinExistence type="predicted"/>
<reference evidence="5 6" key="1">
    <citation type="submission" date="2016-11" db="EMBL/GenBank/DDBJ databases">
        <authorList>
            <person name="Jaros S."/>
            <person name="Januszkiewicz K."/>
            <person name="Wedrychowicz H."/>
        </authorList>
    </citation>
    <scope>NUCLEOTIDE SEQUENCE [LARGE SCALE GENOMIC DNA]</scope>
    <source>
        <strain evidence="5 6">DSM 3090</strain>
    </source>
</reference>
<dbReference type="InterPro" id="IPR036388">
    <property type="entry name" value="WH-like_DNA-bd_sf"/>
</dbReference>
<keyword evidence="2" id="KW-0238">DNA-binding</keyword>
<evidence type="ECO:0000256" key="1">
    <source>
        <dbReference type="ARBA" id="ARBA00023015"/>
    </source>
</evidence>
<keyword evidence="3" id="KW-0804">Transcription</keyword>
<organism evidence="5 6">
    <name type="scientific">Hathewaya proteolytica DSM 3090</name>
    <dbReference type="NCBI Taxonomy" id="1121331"/>
    <lineage>
        <taxon>Bacteria</taxon>
        <taxon>Bacillati</taxon>
        <taxon>Bacillota</taxon>
        <taxon>Clostridia</taxon>
        <taxon>Eubacteriales</taxon>
        <taxon>Clostridiaceae</taxon>
        <taxon>Hathewaya</taxon>
    </lineage>
</organism>
<dbReference type="CDD" id="cd07377">
    <property type="entry name" value="WHTH_GntR"/>
    <property type="match status" value="1"/>
</dbReference>
<evidence type="ECO:0000256" key="3">
    <source>
        <dbReference type="ARBA" id="ARBA00023163"/>
    </source>
</evidence>
<dbReference type="Gene3D" id="1.10.10.10">
    <property type="entry name" value="Winged helix-like DNA-binding domain superfamily/Winged helix DNA-binding domain"/>
    <property type="match status" value="1"/>
</dbReference>